<dbReference type="RefSeq" id="WP_335734936.1">
    <property type="nucleotide sequence ID" value="NZ_JALAAR010000003.1"/>
</dbReference>
<dbReference type="EMBL" id="JALAAR010000003">
    <property type="protein sequence ID" value="MEH8016516.1"/>
    <property type="molecule type" value="Genomic_DNA"/>
</dbReference>
<proteinExistence type="predicted"/>
<protein>
    <submittedName>
        <fullName evidence="1">Uncharacterized protein</fullName>
    </submittedName>
</protein>
<sequence>MYNAVQEMAQRVAKRYGKALSHFRPCKPGSELLEQNLITLLSHEFLAMYSEDERCMAFSEIPFKSAANPNNWCNRLDGFLANSDVAYLVEAKSSKHKDYLIADIKADLDRIKSDVLKDSFAEMASTGGRAYKLPPSVRGLVIADFWCLSDKLPWFNESEFEASLLPEHKVKALVEKIGTFGRYNYFLLVAQTDTLDW</sequence>
<organism evidence="1 2">
    <name type="scientific">Rheinheimera muenzenbergensis</name>
    <dbReference type="NCBI Taxonomy" id="1193628"/>
    <lineage>
        <taxon>Bacteria</taxon>
        <taxon>Pseudomonadati</taxon>
        <taxon>Pseudomonadota</taxon>
        <taxon>Gammaproteobacteria</taxon>
        <taxon>Chromatiales</taxon>
        <taxon>Chromatiaceae</taxon>
        <taxon>Rheinheimera</taxon>
    </lineage>
</organism>
<reference evidence="1 2" key="1">
    <citation type="journal article" date="2023" name="Ecotoxicol. Environ. Saf.">
        <title>Mercury remediation potential of mercury-resistant strain Rheinheimera metallidurans sp. nov. isolated from a municipal waste dumping site.</title>
        <authorList>
            <person name="Yadav V."/>
            <person name="Manjhi A."/>
            <person name="Vadakedath N."/>
        </authorList>
    </citation>
    <scope>NUCLEOTIDE SEQUENCE [LARGE SCALE GENOMIC DNA]</scope>
    <source>
        <strain evidence="1 2">E-49</strain>
    </source>
</reference>
<keyword evidence="2" id="KW-1185">Reference proteome</keyword>
<gene>
    <name evidence="1" type="ORF">MN202_04695</name>
</gene>
<name>A0ABU8C3P0_9GAMM</name>
<evidence type="ECO:0000313" key="2">
    <source>
        <dbReference type="Proteomes" id="UP001375382"/>
    </source>
</evidence>
<dbReference type="Proteomes" id="UP001375382">
    <property type="component" value="Unassembled WGS sequence"/>
</dbReference>
<evidence type="ECO:0000313" key="1">
    <source>
        <dbReference type="EMBL" id="MEH8016516.1"/>
    </source>
</evidence>
<accession>A0ABU8C3P0</accession>
<comment type="caution">
    <text evidence="1">The sequence shown here is derived from an EMBL/GenBank/DDBJ whole genome shotgun (WGS) entry which is preliminary data.</text>
</comment>